<evidence type="ECO:0000313" key="2">
    <source>
        <dbReference type="Proteomes" id="UP000623467"/>
    </source>
</evidence>
<protein>
    <submittedName>
        <fullName evidence="1">Uncharacterized protein</fullName>
    </submittedName>
</protein>
<dbReference type="Proteomes" id="UP000623467">
    <property type="component" value="Unassembled WGS sequence"/>
</dbReference>
<comment type="caution">
    <text evidence="1">The sequence shown here is derived from an EMBL/GenBank/DDBJ whole genome shotgun (WGS) entry which is preliminary data.</text>
</comment>
<name>A0A8H7DGM8_9AGAR</name>
<accession>A0A8H7DGM8</accession>
<sequence>MPRRDLPPFKLRAVGEEAFTFYTPTSQDLAKTTTINIAPRHTAIMLHIERSHNTLHSPSSPSPTSTRTTRFDSIASVFTFHFLSFFVQVALQPFGTGMRRQRATTTAAQIDPTIKGYASALAPPTLRPCPGVSSAFRLPIKGGQTRRTT</sequence>
<organism evidence="1 2">
    <name type="scientific">Mycena sanguinolenta</name>
    <dbReference type="NCBI Taxonomy" id="230812"/>
    <lineage>
        <taxon>Eukaryota</taxon>
        <taxon>Fungi</taxon>
        <taxon>Dikarya</taxon>
        <taxon>Basidiomycota</taxon>
        <taxon>Agaricomycotina</taxon>
        <taxon>Agaricomycetes</taxon>
        <taxon>Agaricomycetidae</taxon>
        <taxon>Agaricales</taxon>
        <taxon>Marasmiineae</taxon>
        <taxon>Mycenaceae</taxon>
        <taxon>Mycena</taxon>
    </lineage>
</organism>
<proteinExistence type="predicted"/>
<keyword evidence="2" id="KW-1185">Reference proteome</keyword>
<dbReference type="EMBL" id="JACAZH010000003">
    <property type="protein sequence ID" value="KAF7373645.1"/>
    <property type="molecule type" value="Genomic_DNA"/>
</dbReference>
<reference evidence="1" key="1">
    <citation type="submission" date="2020-05" db="EMBL/GenBank/DDBJ databases">
        <title>Mycena genomes resolve the evolution of fungal bioluminescence.</title>
        <authorList>
            <person name="Tsai I.J."/>
        </authorList>
    </citation>
    <scope>NUCLEOTIDE SEQUENCE</scope>
    <source>
        <strain evidence="1">160909Yilan</strain>
    </source>
</reference>
<gene>
    <name evidence="1" type="ORF">MSAN_00575200</name>
</gene>
<dbReference type="AlphaFoldDB" id="A0A8H7DGM8"/>
<evidence type="ECO:0000313" key="1">
    <source>
        <dbReference type="EMBL" id="KAF7373645.1"/>
    </source>
</evidence>